<organism evidence="1">
    <name type="scientific">Siphoviridae sp. cteHV32</name>
    <dbReference type="NCBI Taxonomy" id="2825588"/>
    <lineage>
        <taxon>Viruses</taxon>
        <taxon>Duplodnaviria</taxon>
        <taxon>Heunggongvirae</taxon>
        <taxon>Uroviricota</taxon>
        <taxon>Caudoviricetes</taxon>
    </lineage>
</organism>
<dbReference type="EMBL" id="BK015653">
    <property type="protein sequence ID" value="DAE18275.1"/>
    <property type="molecule type" value="Genomic_DNA"/>
</dbReference>
<protein>
    <submittedName>
        <fullName evidence="1">Uncharacterized protein</fullName>
    </submittedName>
</protein>
<name>A0A8S5QHE2_9CAUD</name>
<sequence>MLWWSQVAHYSQVLVHSTVVNSRLSHRYIPINSFFID</sequence>
<accession>A0A8S5QHE2</accession>
<reference evidence="1" key="1">
    <citation type="journal article" date="2021" name="Proc. Natl. Acad. Sci. U.S.A.">
        <title>A Catalog of Tens of Thousands of Viruses from Human Metagenomes Reveals Hidden Associations with Chronic Diseases.</title>
        <authorList>
            <person name="Tisza M.J."/>
            <person name="Buck C.B."/>
        </authorList>
    </citation>
    <scope>NUCLEOTIDE SEQUENCE</scope>
    <source>
        <strain evidence="1">CteHV32</strain>
    </source>
</reference>
<proteinExistence type="predicted"/>
<evidence type="ECO:0000313" key="1">
    <source>
        <dbReference type="EMBL" id="DAE18275.1"/>
    </source>
</evidence>